<name>A0A968G9Y0_9SPIO</name>
<dbReference type="Proteomes" id="UP000711995">
    <property type="component" value="Unassembled WGS sequence"/>
</dbReference>
<keyword evidence="3" id="KW-1185">Reference proteome</keyword>
<comment type="caution">
    <text evidence="2">The sequence shown here is derived from an EMBL/GenBank/DDBJ whole genome shotgun (WGS) entry which is preliminary data.</text>
</comment>
<keyword evidence="1" id="KW-1133">Transmembrane helix</keyword>
<accession>A0A968G9Y0</accession>
<keyword evidence="1" id="KW-0472">Membrane</keyword>
<evidence type="ECO:0000256" key="1">
    <source>
        <dbReference type="SAM" id="Phobius"/>
    </source>
</evidence>
<keyword evidence="1" id="KW-0812">Transmembrane</keyword>
<evidence type="ECO:0000313" key="3">
    <source>
        <dbReference type="Proteomes" id="UP000711995"/>
    </source>
</evidence>
<feature type="transmembrane region" description="Helical" evidence="1">
    <location>
        <begin position="12"/>
        <end position="33"/>
    </location>
</feature>
<dbReference type="RefSeq" id="WP_167700800.1">
    <property type="nucleotide sequence ID" value="NZ_CP118174.1"/>
</dbReference>
<gene>
    <name evidence="2" type="ORF">HCT14_06910</name>
</gene>
<sequence length="288" mass="33121">MKRALQYKKWHMNHKLVVVIGGLSLLLIGLLFFSPKQKILGRYDFEELSPAVSRYPNFYAIMIEPNDFQLDLHTAVVSALVDLSSTLNFERFILIHQEAIAFNPAAFDLWATAFQLRGQDIHIETAPDRSGLRRGYYAIAFLYNEESEASRYARMSSQMDESKIDFEGGTIRHQYRHPWISPSVVNSDLRAEARLRLTFDSSLNESINVVTFQNEASKRWPFLLAIDTSRQEALANGFPYFIVLEANISGEMVAMQVRTRYLKSPEIPEDLYKRGYRSFMIQSTSAVL</sequence>
<dbReference type="AlphaFoldDB" id="A0A968G9Y0"/>
<reference evidence="2 3" key="1">
    <citation type="submission" date="2020-03" db="EMBL/GenBank/DDBJ databases">
        <title>Spirochaetal bacteria isolated from arthropods constitute a novel genus Entomospira genus novum within the order Spirochaetales.</title>
        <authorList>
            <person name="Grana-Miraglia L."/>
            <person name="Sikutova S."/>
            <person name="Fingerle V."/>
            <person name="Sing A."/>
            <person name="Castillo-Ramirez S."/>
            <person name="Margos G."/>
            <person name="Rudolf I."/>
        </authorList>
    </citation>
    <scope>NUCLEOTIDE SEQUENCE [LARGE SCALE GENOMIC DNA]</scope>
    <source>
        <strain evidence="2 3">BR193</strain>
    </source>
</reference>
<organism evidence="2 3">
    <name type="scientific">Entomospira entomophila</name>
    <dbReference type="NCBI Taxonomy" id="2719988"/>
    <lineage>
        <taxon>Bacteria</taxon>
        <taxon>Pseudomonadati</taxon>
        <taxon>Spirochaetota</taxon>
        <taxon>Spirochaetia</taxon>
        <taxon>Spirochaetales</taxon>
        <taxon>Spirochaetaceae</taxon>
        <taxon>Entomospira</taxon>
    </lineage>
</organism>
<dbReference type="EMBL" id="JAATLJ010000001">
    <property type="protein sequence ID" value="NIZ41232.1"/>
    <property type="molecule type" value="Genomic_DNA"/>
</dbReference>
<evidence type="ECO:0000313" key="2">
    <source>
        <dbReference type="EMBL" id="NIZ41232.1"/>
    </source>
</evidence>
<protein>
    <submittedName>
        <fullName evidence="2">Uncharacterized protein</fullName>
    </submittedName>
</protein>
<proteinExistence type="predicted"/>